<evidence type="ECO:0000256" key="5">
    <source>
        <dbReference type="ARBA" id="ARBA00022723"/>
    </source>
</evidence>
<evidence type="ECO:0000313" key="15">
    <source>
        <dbReference type="Proteomes" id="UP000218598"/>
    </source>
</evidence>
<dbReference type="GO" id="GO:0044715">
    <property type="term" value="F:8-oxo-dGDP phosphatase activity"/>
    <property type="evidence" value="ECO:0007669"/>
    <property type="project" value="TreeGrafter"/>
</dbReference>
<dbReference type="PROSITE" id="PS00893">
    <property type="entry name" value="NUDIX_BOX"/>
    <property type="match status" value="1"/>
</dbReference>
<dbReference type="OrthoDB" id="9804442at2"/>
<keyword evidence="6" id="KW-0227">DNA damage</keyword>
<feature type="domain" description="Nudix hydrolase" evidence="13">
    <location>
        <begin position="5"/>
        <end position="130"/>
    </location>
</feature>
<evidence type="ECO:0000256" key="8">
    <source>
        <dbReference type="ARBA" id="ARBA00022842"/>
    </source>
</evidence>
<sequence length="141" mass="15194">MSSQPSIQVVGAIIVSGGLVFAARRSPERSAGGLWEFPGGKVEPGEHPTGALHRELTEELGITVRVGELASRHTTPVGLTLVDLACYWTDLESAAPTASTDHDQMGWFAPDDLAELEWSPADIPIIQDAFPPSTQKHLRNR</sequence>
<dbReference type="GO" id="GO:0006260">
    <property type="term" value="P:DNA replication"/>
    <property type="evidence" value="ECO:0007669"/>
    <property type="project" value="UniProtKB-KW"/>
</dbReference>
<keyword evidence="8" id="KW-0460">Magnesium</keyword>
<accession>A0A2A3YMY4</accession>
<name>A0A2A3YMY4_9MICO</name>
<keyword evidence="4" id="KW-0235">DNA replication</keyword>
<evidence type="ECO:0000256" key="10">
    <source>
        <dbReference type="ARBA" id="ARBA00035861"/>
    </source>
</evidence>
<comment type="similarity">
    <text evidence="2 12">Belongs to the Nudix hydrolase family.</text>
</comment>
<dbReference type="RefSeq" id="WP_096166518.1">
    <property type="nucleotide sequence ID" value="NZ_JBQQOD010000033.1"/>
</dbReference>
<dbReference type="GeneID" id="95328672"/>
<keyword evidence="3" id="KW-0515">Mutator protein</keyword>
<evidence type="ECO:0000256" key="6">
    <source>
        <dbReference type="ARBA" id="ARBA00022763"/>
    </source>
</evidence>
<dbReference type="Pfam" id="PF00293">
    <property type="entry name" value="NUDIX"/>
    <property type="match status" value="1"/>
</dbReference>
<dbReference type="GO" id="GO:0044716">
    <property type="term" value="F:8-oxo-GDP phosphatase activity"/>
    <property type="evidence" value="ECO:0007669"/>
    <property type="project" value="TreeGrafter"/>
</dbReference>
<dbReference type="EC" id="3.6.1.55" evidence="11"/>
<dbReference type="InterPro" id="IPR000086">
    <property type="entry name" value="NUDIX_hydrolase_dom"/>
</dbReference>
<dbReference type="PRINTS" id="PR00502">
    <property type="entry name" value="NUDIXFAMILY"/>
</dbReference>
<dbReference type="PANTHER" id="PTHR47707">
    <property type="entry name" value="8-OXO-DGTP DIPHOSPHATASE"/>
    <property type="match status" value="1"/>
</dbReference>
<evidence type="ECO:0000259" key="13">
    <source>
        <dbReference type="PROSITE" id="PS51462"/>
    </source>
</evidence>
<evidence type="ECO:0000256" key="4">
    <source>
        <dbReference type="ARBA" id="ARBA00022705"/>
    </source>
</evidence>
<evidence type="ECO:0000256" key="9">
    <source>
        <dbReference type="ARBA" id="ARBA00023204"/>
    </source>
</evidence>
<organism evidence="14 15">
    <name type="scientific">Brachybacterium alimentarium</name>
    <dbReference type="NCBI Taxonomy" id="47845"/>
    <lineage>
        <taxon>Bacteria</taxon>
        <taxon>Bacillati</taxon>
        <taxon>Actinomycetota</taxon>
        <taxon>Actinomycetes</taxon>
        <taxon>Micrococcales</taxon>
        <taxon>Dermabacteraceae</taxon>
        <taxon>Brachybacterium</taxon>
    </lineage>
</organism>
<dbReference type="InterPro" id="IPR015797">
    <property type="entry name" value="NUDIX_hydrolase-like_dom_sf"/>
</dbReference>
<dbReference type="AlphaFoldDB" id="A0A2A3YMY4"/>
<keyword evidence="7 12" id="KW-0378">Hydrolase</keyword>
<keyword evidence="9" id="KW-0234">DNA repair</keyword>
<evidence type="ECO:0000256" key="7">
    <source>
        <dbReference type="ARBA" id="ARBA00022801"/>
    </source>
</evidence>
<dbReference type="EMBL" id="NRGR01000001">
    <property type="protein sequence ID" value="PCC41122.1"/>
    <property type="molecule type" value="Genomic_DNA"/>
</dbReference>
<dbReference type="Proteomes" id="UP000218598">
    <property type="component" value="Unassembled WGS sequence"/>
</dbReference>
<dbReference type="PROSITE" id="PS51462">
    <property type="entry name" value="NUDIX"/>
    <property type="match status" value="1"/>
</dbReference>
<keyword evidence="15" id="KW-1185">Reference proteome</keyword>
<dbReference type="InterPro" id="IPR020084">
    <property type="entry name" value="NUDIX_hydrolase_CS"/>
</dbReference>
<dbReference type="InterPro" id="IPR020476">
    <property type="entry name" value="Nudix_hydrolase"/>
</dbReference>
<dbReference type="GO" id="GO:0008413">
    <property type="term" value="F:8-oxo-7,8-dihydroguanosine triphosphate pyrophosphatase activity"/>
    <property type="evidence" value="ECO:0007669"/>
    <property type="project" value="TreeGrafter"/>
</dbReference>
<dbReference type="SUPFAM" id="SSF55811">
    <property type="entry name" value="Nudix"/>
    <property type="match status" value="1"/>
</dbReference>
<dbReference type="CDD" id="cd03425">
    <property type="entry name" value="NUDIX_MutT_NudA_like"/>
    <property type="match status" value="1"/>
</dbReference>
<evidence type="ECO:0000313" key="14">
    <source>
        <dbReference type="EMBL" id="PCC41122.1"/>
    </source>
</evidence>
<dbReference type="GO" id="GO:0035539">
    <property type="term" value="F:8-oxo-7,8-dihydrodeoxyguanosine triphosphate pyrophosphatase activity"/>
    <property type="evidence" value="ECO:0007669"/>
    <property type="project" value="UniProtKB-EC"/>
</dbReference>
<dbReference type="InterPro" id="IPR047127">
    <property type="entry name" value="MutT-like"/>
</dbReference>
<dbReference type="PANTHER" id="PTHR47707:SF1">
    <property type="entry name" value="NUDIX HYDROLASE FAMILY PROTEIN"/>
    <property type="match status" value="1"/>
</dbReference>
<comment type="cofactor">
    <cofactor evidence="1">
        <name>Mg(2+)</name>
        <dbReference type="ChEBI" id="CHEBI:18420"/>
    </cofactor>
</comment>
<protein>
    <recommendedName>
        <fullName evidence="11">8-oxo-dGTP diphosphatase</fullName>
        <ecNumber evidence="11">3.6.1.55</ecNumber>
    </recommendedName>
</protein>
<comment type="catalytic activity">
    <reaction evidence="10">
        <text>8-oxo-dGTP + H2O = 8-oxo-dGMP + diphosphate + H(+)</text>
        <dbReference type="Rhea" id="RHEA:31575"/>
        <dbReference type="ChEBI" id="CHEBI:15377"/>
        <dbReference type="ChEBI" id="CHEBI:15378"/>
        <dbReference type="ChEBI" id="CHEBI:33019"/>
        <dbReference type="ChEBI" id="CHEBI:63224"/>
        <dbReference type="ChEBI" id="CHEBI:77896"/>
        <dbReference type="EC" id="3.6.1.55"/>
    </reaction>
</comment>
<evidence type="ECO:0000256" key="3">
    <source>
        <dbReference type="ARBA" id="ARBA00022457"/>
    </source>
</evidence>
<evidence type="ECO:0000256" key="12">
    <source>
        <dbReference type="RuleBase" id="RU003476"/>
    </source>
</evidence>
<dbReference type="GO" id="GO:0046872">
    <property type="term" value="F:metal ion binding"/>
    <property type="evidence" value="ECO:0007669"/>
    <property type="project" value="UniProtKB-KW"/>
</dbReference>
<evidence type="ECO:0000256" key="1">
    <source>
        <dbReference type="ARBA" id="ARBA00001946"/>
    </source>
</evidence>
<dbReference type="Gene3D" id="3.90.79.10">
    <property type="entry name" value="Nucleoside Triphosphate Pyrophosphohydrolase"/>
    <property type="match status" value="1"/>
</dbReference>
<reference evidence="14 15" key="1">
    <citation type="journal article" date="2017" name="Elife">
        <title>Extensive horizontal gene transfer in cheese-associated bacteria.</title>
        <authorList>
            <person name="Bonham K.S."/>
            <person name="Wolfe B.E."/>
            <person name="Dutton R.J."/>
        </authorList>
    </citation>
    <scope>NUCLEOTIDE SEQUENCE [LARGE SCALE GENOMIC DNA]</scope>
    <source>
        <strain evidence="14 15">341_9</strain>
    </source>
</reference>
<keyword evidence="5" id="KW-0479">Metal-binding</keyword>
<proteinExistence type="inferred from homology"/>
<evidence type="ECO:0000256" key="11">
    <source>
        <dbReference type="ARBA" id="ARBA00038905"/>
    </source>
</evidence>
<dbReference type="GO" id="GO:0006281">
    <property type="term" value="P:DNA repair"/>
    <property type="evidence" value="ECO:0007669"/>
    <property type="project" value="UniProtKB-KW"/>
</dbReference>
<comment type="caution">
    <text evidence="14">The sequence shown here is derived from an EMBL/GenBank/DDBJ whole genome shotgun (WGS) entry which is preliminary data.</text>
</comment>
<gene>
    <name evidence="14" type="ORF">CIK66_00755</name>
</gene>
<evidence type="ECO:0000256" key="2">
    <source>
        <dbReference type="ARBA" id="ARBA00005582"/>
    </source>
</evidence>